<dbReference type="Pfam" id="PF12796">
    <property type="entry name" value="Ank_2"/>
    <property type="match status" value="2"/>
</dbReference>
<evidence type="ECO:0000259" key="4">
    <source>
        <dbReference type="Pfam" id="PF22939"/>
    </source>
</evidence>
<dbReference type="Pfam" id="PF24883">
    <property type="entry name" value="NPHP3_N"/>
    <property type="match status" value="1"/>
</dbReference>
<keyword evidence="1" id="KW-0677">Repeat</keyword>
<feature type="repeat" description="ANK" evidence="2">
    <location>
        <begin position="715"/>
        <end position="747"/>
    </location>
</feature>
<dbReference type="PROSITE" id="PS50088">
    <property type="entry name" value="ANK_REPEAT"/>
    <property type="match status" value="2"/>
</dbReference>
<dbReference type="InterPro" id="IPR002110">
    <property type="entry name" value="Ankyrin_rpt"/>
</dbReference>
<protein>
    <submittedName>
        <fullName evidence="6">Uncharacterized protein</fullName>
    </submittedName>
</protein>
<dbReference type="PANTHER" id="PTHR10622:SF10">
    <property type="entry name" value="HET DOMAIN-CONTAINING PROTEIN"/>
    <property type="match status" value="1"/>
</dbReference>
<dbReference type="InterPro" id="IPR036770">
    <property type="entry name" value="Ankyrin_rpt-contain_sf"/>
</dbReference>
<feature type="domain" description="GPI inositol-deacylase winged helix" evidence="4">
    <location>
        <begin position="517"/>
        <end position="608"/>
    </location>
</feature>
<evidence type="ECO:0000256" key="1">
    <source>
        <dbReference type="ARBA" id="ARBA00022737"/>
    </source>
</evidence>
<keyword evidence="7" id="KW-1185">Reference proteome</keyword>
<evidence type="ECO:0000313" key="6">
    <source>
        <dbReference type="EMBL" id="KAL1598065.1"/>
    </source>
</evidence>
<evidence type="ECO:0000259" key="3">
    <source>
        <dbReference type="Pfam" id="PF06985"/>
    </source>
</evidence>
<dbReference type="Gene3D" id="1.25.40.20">
    <property type="entry name" value="Ankyrin repeat-containing domain"/>
    <property type="match status" value="1"/>
</dbReference>
<accession>A0ABR3R0Z7</accession>
<dbReference type="PROSITE" id="PS50297">
    <property type="entry name" value="ANK_REP_REGION"/>
    <property type="match status" value="2"/>
</dbReference>
<feature type="domain" description="Nephrocystin 3-like N-terminal" evidence="5">
    <location>
        <begin position="244"/>
        <end position="406"/>
    </location>
</feature>
<dbReference type="SMART" id="SM00248">
    <property type="entry name" value="ANK"/>
    <property type="match status" value="5"/>
</dbReference>
<proteinExistence type="predicted"/>
<organism evidence="6 7">
    <name type="scientific">Nothophoma quercina</name>
    <dbReference type="NCBI Taxonomy" id="749835"/>
    <lineage>
        <taxon>Eukaryota</taxon>
        <taxon>Fungi</taxon>
        <taxon>Dikarya</taxon>
        <taxon>Ascomycota</taxon>
        <taxon>Pezizomycotina</taxon>
        <taxon>Dothideomycetes</taxon>
        <taxon>Pleosporomycetidae</taxon>
        <taxon>Pleosporales</taxon>
        <taxon>Pleosporineae</taxon>
        <taxon>Didymellaceae</taxon>
        <taxon>Nothophoma</taxon>
    </lineage>
</organism>
<dbReference type="SUPFAM" id="SSF52540">
    <property type="entry name" value="P-loop containing nucleoside triphosphate hydrolases"/>
    <property type="match status" value="1"/>
</dbReference>
<dbReference type="Gene3D" id="3.40.50.300">
    <property type="entry name" value="P-loop containing nucleotide triphosphate hydrolases"/>
    <property type="match status" value="1"/>
</dbReference>
<feature type="domain" description="Heterokaryon incompatibility" evidence="3">
    <location>
        <begin position="17"/>
        <end position="72"/>
    </location>
</feature>
<dbReference type="InterPro" id="IPR027417">
    <property type="entry name" value="P-loop_NTPase"/>
</dbReference>
<dbReference type="InterPro" id="IPR054471">
    <property type="entry name" value="GPIID_WHD"/>
</dbReference>
<gene>
    <name evidence="6" type="ORF">SLS59_007075</name>
</gene>
<dbReference type="Pfam" id="PF22939">
    <property type="entry name" value="WHD_GPIID"/>
    <property type="match status" value="1"/>
</dbReference>
<reference evidence="6 7" key="1">
    <citation type="submission" date="2024-02" db="EMBL/GenBank/DDBJ databases">
        <title>De novo assembly and annotation of 12 fungi associated with fruit tree decline syndrome in Ontario, Canada.</title>
        <authorList>
            <person name="Sulman M."/>
            <person name="Ellouze W."/>
            <person name="Ilyukhin E."/>
        </authorList>
    </citation>
    <scope>NUCLEOTIDE SEQUENCE [LARGE SCALE GENOMIC DNA]</scope>
    <source>
        <strain evidence="6 7">M97-236</strain>
    </source>
</reference>
<dbReference type="Pfam" id="PF06985">
    <property type="entry name" value="HET"/>
    <property type="match status" value="1"/>
</dbReference>
<feature type="repeat" description="ANK" evidence="2">
    <location>
        <begin position="849"/>
        <end position="881"/>
    </location>
</feature>
<dbReference type="InterPro" id="IPR056884">
    <property type="entry name" value="NPHP3-like_N"/>
</dbReference>
<sequence>MNIASQSNEGYRKIRFCAQRAKRDGLNYFWIDTCCINQSSSTELHEAINSMFRWYQNARKCYVFLSDVESNVLNGDSKSALMRSRWFTRGWTLQELLAPPSVDFFSREGTRLGDKESLRDIIQDITGIPGDALSGRQLPDFTTADRFSWAAHRRTTRPEDGAYCLLGIFDIHFPLIYGEGKEKALKRLRKEIRESVEGFANVSGDNANTRTRSHQEKLSKIYNSLSAPDPTTNYREARKRRQAGTGLWLLESRKFKKWKGGAASPLWLYGIPGCGKTILSSTVIKNLLQHCHDDPGMVLAYFYFDFNDAQKRDPELMVRSLFCQLMQRSVAYPEAIDALYSSCEDGRTPSLDALLEAIQQVTQQLTHVYIVIDALDECTLRTDLMNSLTAVIGWRLDSVHLLMTSRKERDIESSLETCLSEKDLICLQRDAVDNDIQRYVRERLSGDRKLATWNKDPIIGREIEAAMRDGARGMFRWAACQLDTFTTCRNRAMLRESLATLPQTLDLTYDRILLAISKQDRKYAMRILQWLAFSARPLSVEEVAEAAAIDLARSPAFDRDEVLEDPLDALSICSSLVTITTSEEAGSRNSRKIIALAHYSVHEYLVSGRIKQGQAQHYGMQEVECHTAITKGSIEYLNQFQHPLSSGDLETSALARYAAEFWSDHFRKANEPSKGISRLVPSLFSEESPAYHAWIQLYDPDNPWMGPDLEQSLKHVATPLYYAALLGLSTITQLLLEQGAQADAEGGRWGNALQAASYGGHELVVKILLDNKANVNALGGPHGSALNAAVAEDNEAVVKILLAGGANVKGVDVQLKSVIHHAVNSAGCKPSLVILLLDRGAPPNTLDVNNMTPLHYSVKLGHKSVAGTLLARGCSIDVGIQRKIWHRKTIEQHTVYEEFPSEPLP</sequence>
<dbReference type="PANTHER" id="PTHR10622">
    <property type="entry name" value="HET DOMAIN-CONTAINING PROTEIN"/>
    <property type="match status" value="1"/>
</dbReference>
<evidence type="ECO:0000313" key="7">
    <source>
        <dbReference type="Proteomes" id="UP001521222"/>
    </source>
</evidence>
<keyword evidence="2" id="KW-0040">ANK repeat</keyword>
<dbReference type="InterPro" id="IPR010730">
    <property type="entry name" value="HET"/>
</dbReference>
<dbReference type="EMBL" id="JAKIXB020000024">
    <property type="protein sequence ID" value="KAL1598065.1"/>
    <property type="molecule type" value="Genomic_DNA"/>
</dbReference>
<dbReference type="Proteomes" id="UP001521222">
    <property type="component" value="Unassembled WGS sequence"/>
</dbReference>
<name>A0ABR3R0Z7_9PLEO</name>
<dbReference type="SUPFAM" id="SSF48403">
    <property type="entry name" value="Ankyrin repeat"/>
    <property type="match status" value="1"/>
</dbReference>
<evidence type="ECO:0000259" key="5">
    <source>
        <dbReference type="Pfam" id="PF24883"/>
    </source>
</evidence>
<evidence type="ECO:0000256" key="2">
    <source>
        <dbReference type="PROSITE-ProRule" id="PRU00023"/>
    </source>
</evidence>
<comment type="caution">
    <text evidence="6">The sequence shown here is derived from an EMBL/GenBank/DDBJ whole genome shotgun (WGS) entry which is preliminary data.</text>
</comment>